<name>A0A212L7D2_9HYPH</name>
<reference evidence="1" key="1">
    <citation type="submission" date="2016-08" db="EMBL/GenBank/DDBJ databases">
        <authorList>
            <person name="Seilhamer J.J."/>
        </authorList>
    </citation>
    <scope>NUCLEOTIDE SEQUENCE</scope>
    <source>
        <strain evidence="1">86</strain>
    </source>
</reference>
<accession>A0A212L7D2</accession>
<protein>
    <submittedName>
        <fullName evidence="1">Uncharacterized protein</fullName>
    </submittedName>
</protein>
<evidence type="ECO:0000313" key="1">
    <source>
        <dbReference type="EMBL" id="SCM73430.1"/>
    </source>
</evidence>
<dbReference type="RefSeq" id="WP_288199487.1">
    <property type="nucleotide sequence ID" value="NZ_LT608334.1"/>
</dbReference>
<sequence>MSIEAYVTKLASEGVPVGCIARAFSMDRGRLKMIIDDALESGLIAEAPAPDWLGTRFDDRPAVGAVVETPPVTREGVLLGRYGLDGRAAKLLLALHDRPFLPADEAIDAFTASGSKGALSNMLTEIRRAVAKDSLCIRARRGAGYFLAIASRNRLGDIFRRAGCE</sequence>
<proteinExistence type="predicted"/>
<organism evidence="1">
    <name type="scientific">uncultured Pleomorphomonas sp</name>
    <dbReference type="NCBI Taxonomy" id="442121"/>
    <lineage>
        <taxon>Bacteria</taxon>
        <taxon>Pseudomonadati</taxon>
        <taxon>Pseudomonadota</taxon>
        <taxon>Alphaproteobacteria</taxon>
        <taxon>Hyphomicrobiales</taxon>
        <taxon>Pleomorphomonadaceae</taxon>
        <taxon>Pleomorphomonas</taxon>
        <taxon>environmental samples</taxon>
    </lineage>
</organism>
<gene>
    <name evidence="1" type="ORF">KL86PLE_110064</name>
</gene>
<dbReference type="AlphaFoldDB" id="A0A212L7D2"/>
<dbReference type="EMBL" id="FMJD01000003">
    <property type="protein sequence ID" value="SCM73430.1"/>
    <property type="molecule type" value="Genomic_DNA"/>
</dbReference>